<sequence>MVRGEKGVGVSFLLRREMAGKPGFTGCADAPLGQGKVNEINRNLTILANSGNYVFMALAVS</sequence>
<organism evidence="1 2">
    <name type="scientific">Agrobacterium tumefaciens str. B6</name>
    <dbReference type="NCBI Taxonomy" id="1183423"/>
    <lineage>
        <taxon>Bacteria</taxon>
        <taxon>Pseudomonadati</taxon>
        <taxon>Pseudomonadota</taxon>
        <taxon>Alphaproteobacteria</taxon>
        <taxon>Hyphomicrobiales</taxon>
        <taxon>Rhizobiaceae</taxon>
        <taxon>Rhizobium/Agrobacterium group</taxon>
        <taxon>Agrobacterium</taxon>
        <taxon>Agrobacterium tumefaciens complex</taxon>
    </lineage>
</organism>
<comment type="caution">
    <text evidence="1">The sequence shown here is derived from an EMBL/GenBank/DDBJ whole genome shotgun (WGS) entry which is preliminary data.</text>
</comment>
<dbReference type="AlphaFoldDB" id="A0A822UY77"/>
<protein>
    <submittedName>
        <fullName evidence="1">Uncharacterized protein</fullName>
    </submittedName>
</protein>
<reference evidence="1 2" key="1">
    <citation type="submission" date="2016-01" db="EMBL/GenBank/DDBJ databases">
        <authorList>
            <person name="Regsiter A."/>
            <person name="william w."/>
        </authorList>
    </citation>
    <scope>NUCLEOTIDE SEQUENCE [LARGE SCALE GENOMIC DNA]</scope>
    <source>
        <strain evidence="1 2">B6</strain>
    </source>
</reference>
<proteinExistence type="predicted"/>
<dbReference type="EMBL" id="FCNL01000009">
    <property type="protein sequence ID" value="CVI14674.1"/>
    <property type="molecule type" value="Genomic_DNA"/>
</dbReference>
<dbReference type="Proteomes" id="UP000192074">
    <property type="component" value="Unassembled WGS sequence"/>
</dbReference>
<name>A0A822UY77_AGRTU</name>
<accession>A0A822UY77</accession>
<evidence type="ECO:0000313" key="1">
    <source>
        <dbReference type="EMBL" id="CVI14674.1"/>
    </source>
</evidence>
<gene>
    <name evidence="1" type="ORF">AGR4A_Cc170031</name>
</gene>
<evidence type="ECO:0000313" key="2">
    <source>
        <dbReference type="Proteomes" id="UP000192074"/>
    </source>
</evidence>